<keyword evidence="3" id="KW-0378">Hydrolase</keyword>
<keyword evidence="4" id="KW-0325">Glycoprotein</keyword>
<keyword evidence="2" id="KW-0677">Repeat</keyword>
<dbReference type="PRINTS" id="PR01185">
    <property type="entry name" value="INTEGRINA"/>
</dbReference>
<dbReference type="InterPro" id="IPR000413">
    <property type="entry name" value="Integrin_alpha"/>
</dbReference>
<dbReference type="InterPro" id="IPR013517">
    <property type="entry name" value="FG-GAP"/>
</dbReference>
<dbReference type="Proteomes" id="UP000033615">
    <property type="component" value="Unassembled WGS sequence"/>
</dbReference>
<feature type="compositionally biased region" description="Low complexity" evidence="5">
    <location>
        <begin position="42"/>
        <end position="54"/>
    </location>
</feature>
<keyword evidence="8" id="KW-1185">Reference proteome</keyword>
<dbReference type="SUPFAM" id="SSF69318">
    <property type="entry name" value="Integrin alpha N-terminal domain"/>
    <property type="match status" value="2"/>
</dbReference>
<evidence type="ECO:0000256" key="2">
    <source>
        <dbReference type="ARBA" id="ARBA00022737"/>
    </source>
</evidence>
<dbReference type="InterPro" id="IPR028994">
    <property type="entry name" value="Integrin_alpha_N"/>
</dbReference>
<dbReference type="InterPro" id="IPR013519">
    <property type="entry name" value="Int_alpha_beta-p"/>
</dbReference>
<dbReference type="GO" id="GO:0007155">
    <property type="term" value="P:cell adhesion"/>
    <property type="evidence" value="ECO:0007669"/>
    <property type="project" value="InterPro"/>
</dbReference>
<dbReference type="OrthoDB" id="344301at2"/>
<feature type="region of interest" description="Disordered" evidence="5">
    <location>
        <begin position="29"/>
        <end position="57"/>
    </location>
</feature>
<dbReference type="GO" id="GO:0008305">
    <property type="term" value="C:integrin complex"/>
    <property type="evidence" value="ECO:0007669"/>
    <property type="project" value="InterPro"/>
</dbReference>
<dbReference type="Gene3D" id="2.130.10.130">
    <property type="entry name" value="Integrin alpha, N-terminal"/>
    <property type="match status" value="3"/>
</dbReference>
<feature type="chain" id="PRO_5038512416" description="Esterase" evidence="6">
    <location>
        <begin position="23"/>
        <end position="488"/>
    </location>
</feature>
<sequence>MRKRTRGVVGVAVGAVVTAAVAAGASAVVSSGDGTDQKQPSPTAAAAGTTTPGDIDGDGYADLGVGAPDGTVSAKSKAGYVGVTYGAKAGVDTGRHSTLSQASPGIPGTPEAGDHFGSAVLRGDVDGDGYGDLIVAANYEAIGDAKRAGSVTVVFGAKDGLSDDAIAFHAPKATAYALFGDTMAVGDYNHDGRDDIAISDGTEVQVVNGAADLRETATPKMTSVTPPGGGAGTEHLSSGDINGDGFADLVTVAYQDDPADEGTLGVLPGSSGGLQNTSLGEDEPLPFASYRAVVGDINGDGKDDVVMDTGFTDGPDDARLRTYPGTVEGLDTAHPVNWTGKAQNGIASRLADINGDGHDDLVVSDTDAEAPGGYNDAGAITVLKGTEDWLTDAGAQTFSLDTEGVPGDMAGGDWFGDAISPADYNGDGKPDLAVGVPNRTEGAGAVALLYAGADGLTAEGSALIGPGDLGSPADDAAFGKELSGPATK</sequence>
<evidence type="ECO:0000256" key="4">
    <source>
        <dbReference type="ARBA" id="ARBA00023180"/>
    </source>
</evidence>
<dbReference type="PANTHER" id="PTHR23221">
    <property type="entry name" value="GLYCOSYLPHOSPHATIDYLINOSITOL PHOSPHOLIPASE D"/>
    <property type="match status" value="1"/>
</dbReference>
<dbReference type="GO" id="GO:0016787">
    <property type="term" value="F:hydrolase activity"/>
    <property type="evidence" value="ECO:0007669"/>
    <property type="project" value="UniProtKB-KW"/>
</dbReference>
<evidence type="ECO:0008006" key="9">
    <source>
        <dbReference type="Google" id="ProtNLM"/>
    </source>
</evidence>
<dbReference type="RefSeq" id="WP_046089654.1">
    <property type="nucleotide sequence ID" value="NZ_LAKD02000069.1"/>
</dbReference>
<gene>
    <name evidence="7" type="ORF">VT50_0224540</name>
</gene>
<feature type="region of interest" description="Disordered" evidence="5">
    <location>
        <begin position="464"/>
        <end position="488"/>
    </location>
</feature>
<keyword evidence="1 6" id="KW-0732">Signal</keyword>
<feature type="signal peptide" evidence="6">
    <location>
        <begin position="1"/>
        <end position="22"/>
    </location>
</feature>
<evidence type="ECO:0000256" key="6">
    <source>
        <dbReference type="SAM" id="SignalP"/>
    </source>
</evidence>
<reference evidence="7" key="1">
    <citation type="submission" date="2016-12" db="EMBL/GenBank/DDBJ databases">
        <title>Genome sequence of Streptomyces antioxidans MUSC 164.</title>
        <authorList>
            <person name="Lee L.-H."/>
            <person name="Ser H.-L."/>
        </authorList>
    </citation>
    <scope>NUCLEOTIDE SEQUENCE [LARGE SCALE GENOMIC DNA]</scope>
    <source>
        <strain evidence="7">MUSC 164</strain>
    </source>
</reference>
<dbReference type="PANTHER" id="PTHR23221:SF7">
    <property type="entry name" value="PHOSPHATIDYLINOSITOL-GLYCAN-SPECIFIC PHOSPHOLIPASE D"/>
    <property type="match status" value="1"/>
</dbReference>
<proteinExistence type="predicted"/>
<dbReference type="Pfam" id="PF01839">
    <property type="entry name" value="FG-GAP"/>
    <property type="match status" value="3"/>
</dbReference>
<evidence type="ECO:0000256" key="1">
    <source>
        <dbReference type="ARBA" id="ARBA00022729"/>
    </source>
</evidence>
<comment type="caution">
    <text evidence="7">The sequence shown here is derived from an EMBL/GenBank/DDBJ whole genome shotgun (WGS) entry which is preliminary data.</text>
</comment>
<dbReference type="PROSITE" id="PS51470">
    <property type="entry name" value="FG_GAP"/>
    <property type="match status" value="2"/>
</dbReference>
<dbReference type="EMBL" id="LAKD02000069">
    <property type="protein sequence ID" value="OPF75594.1"/>
    <property type="molecule type" value="Genomic_DNA"/>
</dbReference>
<dbReference type="Pfam" id="PF13517">
    <property type="entry name" value="FG-GAP_3"/>
    <property type="match status" value="1"/>
</dbReference>
<organism evidence="7 8">
    <name type="scientific">Streptomyces antioxidans</name>
    <dbReference type="NCBI Taxonomy" id="1507734"/>
    <lineage>
        <taxon>Bacteria</taxon>
        <taxon>Bacillati</taxon>
        <taxon>Actinomycetota</taxon>
        <taxon>Actinomycetes</taxon>
        <taxon>Kitasatosporales</taxon>
        <taxon>Streptomycetaceae</taxon>
        <taxon>Streptomyces</taxon>
    </lineage>
</organism>
<accession>A0A1V4D0M2</accession>
<name>A0A1V4D0M2_9ACTN</name>
<evidence type="ECO:0000313" key="8">
    <source>
        <dbReference type="Proteomes" id="UP000033615"/>
    </source>
</evidence>
<dbReference type="AlphaFoldDB" id="A0A1V4D0M2"/>
<evidence type="ECO:0000256" key="5">
    <source>
        <dbReference type="SAM" id="MobiDB-lite"/>
    </source>
</evidence>
<evidence type="ECO:0000313" key="7">
    <source>
        <dbReference type="EMBL" id="OPF75594.1"/>
    </source>
</evidence>
<dbReference type="SMART" id="SM00191">
    <property type="entry name" value="Int_alpha"/>
    <property type="match status" value="5"/>
</dbReference>
<evidence type="ECO:0000256" key="3">
    <source>
        <dbReference type="ARBA" id="ARBA00022801"/>
    </source>
</evidence>
<protein>
    <recommendedName>
        <fullName evidence="9">Esterase</fullName>
    </recommendedName>
</protein>